<dbReference type="Gene3D" id="1.10.530.10">
    <property type="match status" value="1"/>
</dbReference>
<dbReference type="RefSeq" id="WP_133418367.1">
    <property type="nucleotide sequence ID" value="NZ_SCWD01000006.1"/>
</dbReference>
<dbReference type="OrthoDB" id="9805070at2"/>
<evidence type="ECO:0000259" key="2">
    <source>
        <dbReference type="PROSITE" id="PS50911"/>
    </source>
</evidence>
<keyword evidence="4" id="KW-1185">Reference proteome</keyword>
<dbReference type="Pfam" id="PF18013">
    <property type="entry name" value="Phage_lysozyme2"/>
    <property type="match status" value="1"/>
</dbReference>
<dbReference type="EMBL" id="SCWD01000006">
    <property type="protein sequence ID" value="TDL95519.1"/>
    <property type="molecule type" value="Genomic_DNA"/>
</dbReference>
<dbReference type="InterPro" id="IPR007921">
    <property type="entry name" value="CHAP_dom"/>
</dbReference>
<evidence type="ECO:0000256" key="1">
    <source>
        <dbReference type="SAM" id="MobiDB-lite"/>
    </source>
</evidence>
<dbReference type="InterPro" id="IPR041219">
    <property type="entry name" value="Phage_lysozyme2"/>
</dbReference>
<dbReference type="Gene3D" id="3.90.1720.10">
    <property type="entry name" value="endopeptidase domain like (from Nostoc punctiforme)"/>
    <property type="match status" value="1"/>
</dbReference>
<evidence type="ECO:0000313" key="3">
    <source>
        <dbReference type="EMBL" id="TDL95519.1"/>
    </source>
</evidence>
<comment type="caution">
    <text evidence="3">The sequence shown here is derived from an EMBL/GenBank/DDBJ whole genome shotgun (WGS) entry which is preliminary data.</text>
</comment>
<dbReference type="AlphaFoldDB" id="A0A9Q8CGV0"/>
<name>A0A9Q8CGV0_9STAP</name>
<gene>
    <name evidence="3" type="ORF">ERX40_10070</name>
</gene>
<accession>A0A9Q8CGV0</accession>
<organism evidence="3 4">
    <name type="scientific">Macrococcus carouselicus</name>
    <dbReference type="NCBI Taxonomy" id="69969"/>
    <lineage>
        <taxon>Bacteria</taxon>
        <taxon>Bacillati</taxon>
        <taxon>Bacillota</taxon>
        <taxon>Bacilli</taxon>
        <taxon>Bacillales</taxon>
        <taxon>Staphylococcaceae</taxon>
        <taxon>Macrococcus</taxon>
    </lineage>
</organism>
<sequence length="476" mass="51518">MRDKHTQKLLKTIKVVAAFSMITTLYPYAQDEIGIPLRIAHANVSVLEGQNNCYTPTDRGTSDEEVSSSDDDKGKSSSGKIPNAEVLQDIYDYFHGKYGFSAEFIAGIAANWVKEAQLDPTASEPMQSGVEAARKATGGQLGIGWGQWSFERHTALVKHAESLGKDWWEPEAQLDYMVKKDGMFVGILKELALNSGDDPIEEAVTFHDQWERSADSRATVMSDRGQTAKDVLEYMKQNGMDGAKDEDKINKINATSNGDSSNSEDGSTISANDDAGETTVTSLCGEASESDSEVSAGNGKLGESVKANGKSGKNITQNYEYSELPDKYKKYIKVPKFDTSYLDKPGNTYVGSGNKGQCTELTWAYMSQLWKKRQTTGDVGGSTDGNGNVIYKAYKNHGAKITKNPTVGYGFSSNPPYAGAGDASVGHTGVVVGVMPDGKWIMANYNVPPKAAPSRTLYYTVVDGTDGNIIFFSGIK</sequence>
<reference evidence="3 4" key="1">
    <citation type="submission" date="2019-01" db="EMBL/GenBank/DDBJ databases">
        <title>Draft genome sequences of the type strains of six Macrococcus species.</title>
        <authorList>
            <person name="Mazhar S."/>
            <person name="Altermann E."/>
            <person name="Hill C."/>
            <person name="Mcauliffe O."/>
        </authorList>
    </citation>
    <scope>NUCLEOTIDE SEQUENCE [LARGE SCALE GENOMIC DNA]</scope>
    <source>
        <strain evidence="3 4">ATCC 51828</strain>
    </source>
</reference>
<evidence type="ECO:0000313" key="4">
    <source>
        <dbReference type="Proteomes" id="UP000295280"/>
    </source>
</evidence>
<dbReference type="PROSITE" id="PS50911">
    <property type="entry name" value="CHAP"/>
    <property type="match status" value="1"/>
</dbReference>
<feature type="domain" description="Peptidase C51" evidence="2">
    <location>
        <begin position="333"/>
        <end position="473"/>
    </location>
</feature>
<proteinExistence type="predicted"/>
<feature type="compositionally biased region" description="Low complexity" evidence="1">
    <location>
        <begin position="255"/>
        <end position="268"/>
    </location>
</feature>
<dbReference type="Pfam" id="PF05257">
    <property type="entry name" value="CHAP"/>
    <property type="match status" value="1"/>
</dbReference>
<feature type="region of interest" description="Disordered" evidence="1">
    <location>
        <begin position="239"/>
        <end position="305"/>
    </location>
</feature>
<feature type="region of interest" description="Disordered" evidence="1">
    <location>
        <begin position="53"/>
        <end position="80"/>
    </location>
</feature>
<protein>
    <submittedName>
        <fullName evidence="3">Amidase</fullName>
    </submittedName>
</protein>
<dbReference type="Proteomes" id="UP000295280">
    <property type="component" value="Unassembled WGS sequence"/>
</dbReference>